<dbReference type="GO" id="GO:0006508">
    <property type="term" value="P:proteolysis"/>
    <property type="evidence" value="ECO:0007669"/>
    <property type="project" value="UniProtKB-KW"/>
</dbReference>
<feature type="signal peptide" evidence="6">
    <location>
        <begin position="1"/>
        <end position="17"/>
    </location>
</feature>
<feature type="chain" id="PRO_5045194630" evidence="6">
    <location>
        <begin position="18"/>
        <end position="437"/>
    </location>
</feature>
<keyword evidence="4" id="KW-0378">Hydrolase</keyword>
<dbReference type="RefSeq" id="XP_021842867.2">
    <property type="nucleotide sequence ID" value="XM_021987175.2"/>
</dbReference>
<keyword evidence="6" id="KW-0732">Signal</keyword>
<organism evidence="8 9">
    <name type="scientific">Spinacia oleracea</name>
    <name type="common">Spinach</name>
    <dbReference type="NCBI Taxonomy" id="3562"/>
    <lineage>
        <taxon>Eukaryota</taxon>
        <taxon>Viridiplantae</taxon>
        <taxon>Streptophyta</taxon>
        <taxon>Embryophyta</taxon>
        <taxon>Tracheophyta</taxon>
        <taxon>Spermatophyta</taxon>
        <taxon>Magnoliopsida</taxon>
        <taxon>eudicotyledons</taxon>
        <taxon>Gunneridae</taxon>
        <taxon>Pentapetalae</taxon>
        <taxon>Caryophyllales</taxon>
        <taxon>Chenopodiaceae</taxon>
        <taxon>Chenopodioideae</taxon>
        <taxon>Anserineae</taxon>
        <taxon>Spinacia</taxon>
    </lineage>
</organism>
<evidence type="ECO:0000313" key="9">
    <source>
        <dbReference type="RefSeq" id="XP_021842867.2"/>
    </source>
</evidence>
<proteinExistence type="inferred from homology"/>
<comment type="similarity">
    <text evidence="1">Belongs to the peptidase A1 family.</text>
</comment>
<dbReference type="InterPro" id="IPR033121">
    <property type="entry name" value="PEPTIDASE_A1"/>
</dbReference>
<accession>A0A9R0I5G4</accession>
<dbReference type="GeneID" id="110782914"/>
<reference evidence="9" key="2">
    <citation type="submission" date="2025-08" db="UniProtKB">
        <authorList>
            <consortium name="RefSeq"/>
        </authorList>
    </citation>
    <scope>IDENTIFICATION</scope>
    <source>
        <tissue evidence="9">Leaf</tissue>
    </source>
</reference>
<dbReference type="InterPro" id="IPR032861">
    <property type="entry name" value="TAXi_N"/>
</dbReference>
<keyword evidence="3" id="KW-0064">Aspartyl protease</keyword>
<evidence type="ECO:0000256" key="4">
    <source>
        <dbReference type="ARBA" id="ARBA00022801"/>
    </source>
</evidence>
<dbReference type="SUPFAM" id="SSF50630">
    <property type="entry name" value="Acid proteases"/>
    <property type="match status" value="1"/>
</dbReference>
<evidence type="ECO:0000256" key="2">
    <source>
        <dbReference type="ARBA" id="ARBA00022670"/>
    </source>
</evidence>
<dbReference type="InterPro" id="IPR021109">
    <property type="entry name" value="Peptidase_aspartic_dom_sf"/>
</dbReference>
<dbReference type="Gene3D" id="2.40.70.10">
    <property type="entry name" value="Acid Proteases"/>
    <property type="match status" value="2"/>
</dbReference>
<keyword evidence="2 9" id="KW-0645">Protease</keyword>
<dbReference type="KEGG" id="soe:110782914"/>
<keyword evidence="8" id="KW-1185">Reference proteome</keyword>
<dbReference type="Pfam" id="PF14541">
    <property type="entry name" value="TAXi_C"/>
    <property type="match status" value="1"/>
</dbReference>
<dbReference type="InterPro" id="IPR034161">
    <property type="entry name" value="Pepsin-like_plant"/>
</dbReference>
<evidence type="ECO:0000256" key="6">
    <source>
        <dbReference type="SAM" id="SignalP"/>
    </source>
</evidence>
<name>A0A9R0I5G4_SPIOL</name>
<sequence>MSILLLYFLTILTYVYLHHPWLIEAKTHPNDGFSINIFHRYSPKSPFYNSSMSPKEVYHRLVLSSASRHRQIKWQQSNIGVVNTNLIPNDGDYLMQISVGTPPVQLVAAVVTGTDLTWFQCRRCALCYQQNTTNFDPESSRTYMNLPCDTGHCSNLDKTHLNCYQNENLCRYWYTYGNATTVTGGVMGTDTFSFTSMNGYDQCAAFPSIAFGCGYQQAGVFDTDSAGVLGLGSGPVSLVSQLGPSISYKFSYCLACADSQSASRLRFGGVFEDASGNGCVTTALVTRDSSTLYNLELMGISIGQMSLNMDREIMIDTGTTLTYLDPSIFNNLEVMVNGVIGAMPVSDNPLAEPVLCYDTNTEFLTPPDIVFHLNGGDLVLKANNIFFVVDNYLCLGIVKSPTDGDPMVLGNMAQVNLEVGFDLLSKTVSFSPRDCSQ</sequence>
<dbReference type="GO" id="GO:0005576">
    <property type="term" value="C:extracellular region"/>
    <property type="evidence" value="ECO:0000318"/>
    <property type="project" value="GO_Central"/>
</dbReference>
<evidence type="ECO:0000256" key="1">
    <source>
        <dbReference type="ARBA" id="ARBA00007447"/>
    </source>
</evidence>
<dbReference type="Pfam" id="PF14543">
    <property type="entry name" value="TAXi_N"/>
    <property type="match status" value="1"/>
</dbReference>
<dbReference type="InterPro" id="IPR051708">
    <property type="entry name" value="Plant_Aspart_Prot_A1"/>
</dbReference>
<dbReference type="GO" id="GO:0004190">
    <property type="term" value="F:aspartic-type endopeptidase activity"/>
    <property type="evidence" value="ECO:0000318"/>
    <property type="project" value="GO_Central"/>
</dbReference>
<keyword evidence="5" id="KW-0325">Glycoprotein</keyword>
<protein>
    <submittedName>
        <fullName evidence="9">Probable aspartic protease At2g35615</fullName>
    </submittedName>
</protein>
<dbReference type="PROSITE" id="PS51767">
    <property type="entry name" value="PEPTIDASE_A1"/>
    <property type="match status" value="1"/>
</dbReference>
<dbReference type="AlphaFoldDB" id="A0A9R0I5G4"/>
<dbReference type="InterPro" id="IPR032799">
    <property type="entry name" value="TAXi_C"/>
</dbReference>
<dbReference type="Proteomes" id="UP000813463">
    <property type="component" value="Chromosome 1"/>
</dbReference>
<evidence type="ECO:0000256" key="5">
    <source>
        <dbReference type="ARBA" id="ARBA00023180"/>
    </source>
</evidence>
<gene>
    <name evidence="9" type="primary">LOC110782914</name>
</gene>
<feature type="domain" description="Peptidase A1" evidence="7">
    <location>
        <begin position="93"/>
        <end position="431"/>
    </location>
</feature>
<evidence type="ECO:0000256" key="3">
    <source>
        <dbReference type="ARBA" id="ARBA00022750"/>
    </source>
</evidence>
<dbReference type="PANTHER" id="PTHR47967">
    <property type="entry name" value="OS07G0603500 PROTEIN-RELATED"/>
    <property type="match status" value="1"/>
</dbReference>
<evidence type="ECO:0000313" key="8">
    <source>
        <dbReference type="Proteomes" id="UP000813463"/>
    </source>
</evidence>
<dbReference type="CDD" id="cd05476">
    <property type="entry name" value="pepsin_A_like_plant"/>
    <property type="match status" value="1"/>
</dbReference>
<evidence type="ECO:0000259" key="7">
    <source>
        <dbReference type="PROSITE" id="PS51767"/>
    </source>
</evidence>
<reference evidence="8" key="1">
    <citation type="journal article" date="2021" name="Nat. Commun.">
        <title>Genomic analyses provide insights into spinach domestication and the genetic basis of agronomic traits.</title>
        <authorList>
            <person name="Cai X."/>
            <person name="Sun X."/>
            <person name="Xu C."/>
            <person name="Sun H."/>
            <person name="Wang X."/>
            <person name="Ge C."/>
            <person name="Zhang Z."/>
            <person name="Wang Q."/>
            <person name="Fei Z."/>
            <person name="Jiao C."/>
            <person name="Wang Q."/>
        </authorList>
    </citation>
    <scope>NUCLEOTIDE SEQUENCE [LARGE SCALE GENOMIC DNA]</scope>
    <source>
        <strain evidence="8">cv. Varoflay</strain>
    </source>
</reference>
<dbReference type="PANTHER" id="PTHR47967:SF138">
    <property type="entry name" value="ASPARTIC PROTEINASE CDR1-LIKE"/>
    <property type="match status" value="1"/>
</dbReference>